<evidence type="ECO:0000313" key="5">
    <source>
        <dbReference type="EMBL" id="QHN36107.1"/>
    </source>
</evidence>
<reference evidence="5" key="1">
    <citation type="journal article" date="2021" name="Nat. Microbiol.">
        <title>Cocultivation of an ultrasmall environmental parasitic bacterium with lytic ability against bacteria associated with wastewater foams.</title>
        <authorList>
            <person name="Batinovic S."/>
            <person name="Rose J.J.A."/>
            <person name="Ratcliffe J."/>
            <person name="Seviour R.J."/>
            <person name="Petrovski S."/>
        </authorList>
    </citation>
    <scope>NUCLEOTIDE SEQUENCE</scope>
    <source>
        <strain evidence="5">CON9</strain>
    </source>
</reference>
<dbReference type="InterPro" id="IPR002018">
    <property type="entry name" value="CarbesteraseB"/>
</dbReference>
<dbReference type="EMBL" id="CP045809">
    <property type="protein sequence ID" value="QHN36107.1"/>
    <property type="molecule type" value="Genomic_DNA"/>
</dbReference>
<dbReference type="RefSeq" id="WP_260840027.1">
    <property type="nucleotide sequence ID" value="NZ_CP045809.1"/>
</dbReference>
<dbReference type="PROSITE" id="PS00122">
    <property type="entry name" value="CARBOXYLESTERASE_B_1"/>
    <property type="match status" value="1"/>
</dbReference>
<keyword evidence="2 3" id="KW-0378">Hydrolase</keyword>
<dbReference type="SUPFAM" id="SSF53474">
    <property type="entry name" value="alpha/beta-Hydrolases"/>
    <property type="match status" value="1"/>
</dbReference>
<dbReference type="InterPro" id="IPR029058">
    <property type="entry name" value="AB_hydrolase_fold"/>
</dbReference>
<accession>A0ABX6IK53</accession>
<protein>
    <recommendedName>
        <fullName evidence="3">Carboxylic ester hydrolase</fullName>
        <ecNumber evidence="3">3.1.1.-</ecNumber>
    </recommendedName>
</protein>
<evidence type="ECO:0000256" key="3">
    <source>
        <dbReference type="RuleBase" id="RU361235"/>
    </source>
</evidence>
<proteinExistence type="inferred from homology"/>
<dbReference type="Proteomes" id="UP001059836">
    <property type="component" value="Chromosome"/>
</dbReference>
<dbReference type="PANTHER" id="PTHR11559">
    <property type="entry name" value="CARBOXYLESTERASE"/>
    <property type="match status" value="1"/>
</dbReference>
<dbReference type="Gene3D" id="3.40.50.1820">
    <property type="entry name" value="alpha/beta hydrolase"/>
    <property type="match status" value="1"/>
</dbReference>
<feature type="domain" description="Carboxylesterase type B" evidence="4">
    <location>
        <begin position="12"/>
        <end position="464"/>
    </location>
</feature>
<evidence type="ECO:0000256" key="1">
    <source>
        <dbReference type="ARBA" id="ARBA00005964"/>
    </source>
</evidence>
<evidence type="ECO:0000256" key="2">
    <source>
        <dbReference type="ARBA" id="ARBA00022801"/>
    </source>
</evidence>
<keyword evidence="6" id="KW-1185">Reference proteome</keyword>
<gene>
    <name evidence="5" type="ORF">GII31_15745</name>
</gene>
<comment type="similarity">
    <text evidence="1 3">Belongs to the type-B carboxylesterase/lipase family.</text>
</comment>
<name>A0ABX6IK53_9ACTN</name>
<organism evidence="5 6">
    <name type="scientific">Gordonia pseudamarae</name>
    <dbReference type="NCBI Taxonomy" id="2831662"/>
    <lineage>
        <taxon>Bacteria</taxon>
        <taxon>Bacillati</taxon>
        <taxon>Actinomycetota</taxon>
        <taxon>Actinomycetes</taxon>
        <taxon>Mycobacteriales</taxon>
        <taxon>Gordoniaceae</taxon>
        <taxon>Gordonia</taxon>
    </lineage>
</organism>
<evidence type="ECO:0000259" key="4">
    <source>
        <dbReference type="Pfam" id="PF00135"/>
    </source>
</evidence>
<sequence>MGSDTGAREQYPEVATAEGRVRGWWRPTTGGTGAASSAAFLGIPFAEPPVAELRFAAPVPKAPWDGVLDATAFGATPQRGDPGVTLIPEPSVPGPSTLNVNVFTPAPRRRFPGLPVLVWIHGGGYYAGSPASPWYDGRNFNRDGVVTVTISYRLGFDGFGWIQDAPSNRGVRDWLLALEWVRRNIAAFGGDPGRVTIAGQSAGGGAVTTLLGMESAQHLFHSAYCLSGAMGALPAARAQEFGRALAERGGVAPTRLGWSALPEERILELQKDQTRIGPRTLRSMRTGGLPLGPTVDGDLIRRSPLASLREGIGGDKPFVVGSADDEFTAVAARSGAVLRWIPRNLLLRTAGLSGDARTAYLAANAEVAALGKIRLTGRVLTDAVFRANVLRILEARGPGPTWTYRFSWPSGNDGLAGHCIDVPFFFDCLDGPALAPLTGGHPPRPLADEVHRAAVDFVTDGDPGWPRYEETGSPVKVFGTPSALRADDYRSVRAMLTARR</sequence>
<dbReference type="EC" id="3.1.1.-" evidence="3"/>
<dbReference type="Pfam" id="PF00135">
    <property type="entry name" value="COesterase"/>
    <property type="match status" value="1"/>
</dbReference>
<dbReference type="InterPro" id="IPR019826">
    <property type="entry name" value="Carboxylesterase_B_AS"/>
</dbReference>
<dbReference type="InterPro" id="IPR050309">
    <property type="entry name" value="Type-B_Carboxylest/Lipase"/>
</dbReference>
<evidence type="ECO:0000313" key="6">
    <source>
        <dbReference type="Proteomes" id="UP001059836"/>
    </source>
</evidence>